<dbReference type="RefSeq" id="WP_169296574.1">
    <property type="nucleotide sequence ID" value="NZ_JABBNI010000009.1"/>
</dbReference>
<proteinExistence type="predicted"/>
<feature type="transmembrane region" description="Helical" evidence="1">
    <location>
        <begin position="138"/>
        <end position="157"/>
    </location>
</feature>
<keyword evidence="1" id="KW-0812">Transmembrane</keyword>
<feature type="transmembrane region" description="Helical" evidence="1">
    <location>
        <begin position="81"/>
        <end position="102"/>
    </location>
</feature>
<keyword evidence="1" id="KW-0472">Membrane</keyword>
<feature type="transmembrane region" description="Helical" evidence="1">
    <location>
        <begin position="333"/>
        <end position="351"/>
    </location>
</feature>
<dbReference type="Gene3D" id="1.10.4160.10">
    <property type="entry name" value="Hydantoin permease"/>
    <property type="match status" value="1"/>
</dbReference>
<feature type="transmembrane region" description="Helical" evidence="1">
    <location>
        <begin position="279"/>
        <end position="297"/>
    </location>
</feature>
<protein>
    <submittedName>
        <fullName evidence="2">Putative hydroxymethylpyrimidine transporter CytX</fullName>
    </submittedName>
</protein>
<feature type="transmembrane region" description="Helical" evidence="1">
    <location>
        <begin position="244"/>
        <end position="267"/>
    </location>
</feature>
<evidence type="ECO:0000256" key="1">
    <source>
        <dbReference type="SAM" id="Phobius"/>
    </source>
</evidence>
<feature type="transmembrane region" description="Helical" evidence="1">
    <location>
        <begin position="201"/>
        <end position="224"/>
    </location>
</feature>
<dbReference type="NCBIfam" id="TIGR02358">
    <property type="entry name" value="thia_cytX"/>
    <property type="match status" value="1"/>
</dbReference>
<reference evidence="2 3" key="2">
    <citation type="submission" date="2020-06" db="EMBL/GenBank/DDBJ databases">
        <title>Complete Genome Sequence of Clostridium muelleri sp. nov. P21T, an Acid-Alcohol Producing Acetogen Isolated from Old Hay.</title>
        <authorList>
            <person name="Duncan K.E."/>
            <person name="Tanner R.S."/>
        </authorList>
    </citation>
    <scope>NUCLEOTIDE SEQUENCE [LARGE SCALE GENOMIC DNA]</scope>
    <source>
        <strain evidence="2 3">P21</strain>
    </source>
</reference>
<dbReference type="InterPro" id="IPR012732">
    <property type="entry name" value="Thia_CytX"/>
</dbReference>
<feature type="transmembrane region" description="Helical" evidence="1">
    <location>
        <begin position="35"/>
        <end position="60"/>
    </location>
</feature>
<dbReference type="EMBL" id="JABBNI010000009">
    <property type="protein sequence ID" value="NMM61974.1"/>
    <property type="molecule type" value="Genomic_DNA"/>
</dbReference>
<dbReference type="PANTHER" id="PTHR30569">
    <property type="entry name" value="CYTOSINE TRANSPORTER CODB"/>
    <property type="match status" value="1"/>
</dbReference>
<dbReference type="GO" id="GO:0015209">
    <property type="term" value="F:cytosine transmembrane transporter activity"/>
    <property type="evidence" value="ECO:0007669"/>
    <property type="project" value="InterPro"/>
</dbReference>
<evidence type="ECO:0000313" key="2">
    <source>
        <dbReference type="EMBL" id="NMM61974.1"/>
    </source>
</evidence>
<feature type="transmembrane region" description="Helical" evidence="1">
    <location>
        <begin position="169"/>
        <end position="189"/>
    </location>
</feature>
<accession>A0A7Y0EEF1</accession>
<organism evidence="2 3">
    <name type="scientific">Clostridium muellerianum</name>
    <dbReference type="NCBI Taxonomy" id="2716538"/>
    <lineage>
        <taxon>Bacteria</taxon>
        <taxon>Bacillati</taxon>
        <taxon>Bacillota</taxon>
        <taxon>Clostridia</taxon>
        <taxon>Eubacteriales</taxon>
        <taxon>Clostridiaceae</taxon>
        <taxon>Clostridium</taxon>
    </lineage>
</organism>
<feature type="transmembrane region" description="Helical" evidence="1">
    <location>
        <begin position="303"/>
        <end position="324"/>
    </location>
</feature>
<sequence length="386" mass="42429">MNKIKNSSMFLLWAGAAISISEIYTGGLIAPLGFFKGFTAIILGHIIGTIFLALGGYISFTDKKNAMEKVKDCLGSYGGKIVAFLNVLQLIGWSAIMIIQSGRALNGIFTVPKFLGIIITAIIVFLWSYFFNNYSKKVNDISVIMLIAMCFMIFFSFNTSNQVSAQDSISFVTALEISISMPVSWLPLIGDYTKDGESKKGVLLATFGGYFIGSCLMYILGLYISLYSGKDVIEFLCGSSVKWAAAFIIVFSTVTTTFLDIYSAVISSKQLFKVEKENIFILIYSILALVIAFIFPIESYQNFLLTIGSIFVPVYTVVIVEHFIKSTSYGEKLNVGGLISALIGMVLYNYFAKISFGIPTLIVFIIVSLIYVSSIKILNLGGVRNE</sequence>
<dbReference type="InterPro" id="IPR030191">
    <property type="entry name" value="CodB"/>
</dbReference>
<feature type="transmembrane region" description="Helical" evidence="1">
    <location>
        <begin position="114"/>
        <end position="131"/>
    </location>
</feature>
<dbReference type="Proteomes" id="UP000537131">
    <property type="component" value="Unassembled WGS sequence"/>
</dbReference>
<dbReference type="AlphaFoldDB" id="A0A7Y0EEF1"/>
<name>A0A7Y0EEF1_9CLOT</name>
<comment type="caution">
    <text evidence="2">The sequence shown here is derived from an EMBL/GenBank/DDBJ whole genome shotgun (WGS) entry which is preliminary data.</text>
</comment>
<dbReference type="GO" id="GO:0005886">
    <property type="term" value="C:plasma membrane"/>
    <property type="evidence" value="ECO:0007669"/>
    <property type="project" value="TreeGrafter"/>
</dbReference>
<keyword evidence="1" id="KW-1133">Transmembrane helix</keyword>
<keyword evidence="3" id="KW-1185">Reference proteome</keyword>
<reference evidence="2 3" key="1">
    <citation type="submission" date="2020-04" db="EMBL/GenBank/DDBJ databases">
        <authorList>
            <person name="Doyle D.A."/>
        </authorList>
    </citation>
    <scope>NUCLEOTIDE SEQUENCE [LARGE SCALE GENOMIC DNA]</scope>
    <source>
        <strain evidence="2 3">P21</strain>
    </source>
</reference>
<dbReference type="PANTHER" id="PTHR30569:SF0">
    <property type="entry name" value="CYTOSINE PERMEASE"/>
    <property type="match status" value="1"/>
</dbReference>
<gene>
    <name evidence="2" type="primary">cytX</name>
    <name evidence="2" type="ORF">HBE96_04565</name>
</gene>
<evidence type="ECO:0000313" key="3">
    <source>
        <dbReference type="Proteomes" id="UP000537131"/>
    </source>
</evidence>
<feature type="transmembrane region" description="Helical" evidence="1">
    <location>
        <begin position="357"/>
        <end position="378"/>
    </location>
</feature>